<dbReference type="EMBL" id="VLLL01000007">
    <property type="protein sequence ID" value="TWJ10691.1"/>
    <property type="molecule type" value="Genomic_DNA"/>
</dbReference>
<proteinExistence type="predicted"/>
<dbReference type="AlphaFoldDB" id="A0A562UYI0"/>
<feature type="transmembrane region" description="Helical" evidence="1">
    <location>
        <begin position="122"/>
        <end position="140"/>
    </location>
</feature>
<evidence type="ECO:0000313" key="3">
    <source>
        <dbReference type="Proteomes" id="UP000321617"/>
    </source>
</evidence>
<keyword evidence="1" id="KW-0472">Membrane</keyword>
<reference evidence="2 3" key="1">
    <citation type="journal article" date="2013" name="Stand. Genomic Sci.">
        <title>Genomic Encyclopedia of Type Strains, Phase I: The one thousand microbial genomes (KMG-I) project.</title>
        <authorList>
            <person name="Kyrpides N.C."/>
            <person name="Woyke T."/>
            <person name="Eisen J.A."/>
            <person name="Garrity G."/>
            <person name="Lilburn T.G."/>
            <person name="Beck B.J."/>
            <person name="Whitman W.B."/>
            <person name="Hugenholtz P."/>
            <person name="Klenk H.P."/>
        </authorList>
    </citation>
    <scope>NUCLEOTIDE SEQUENCE [LARGE SCALE GENOMIC DNA]</scope>
    <source>
        <strain evidence="2 3">DSM 45044</strain>
    </source>
</reference>
<dbReference type="OrthoDB" id="2881403at2"/>
<evidence type="ECO:0000256" key="1">
    <source>
        <dbReference type="SAM" id="Phobius"/>
    </source>
</evidence>
<sequence>MTTPRHILAILGCGLAAAAITVKQTLPSLPPESDYTIGYAPWWIGLAGAALGALTTLRLTRVTPATRPAGAAPSRVPVVAAWAAATLLLWSSAGVVLDGFRSFFALTGIPAGDFAVVDWPGYAARFLSLVACGAVLSVVVRHSRGTRGGCAECGTVPADRASRRVPGLVTIGALWPYPLLKAYWWLGGTVARPTGFDEGPPTGELLAVTAATLLCLTMIRPWWRRTPVWRTTLGAGWAASAALTSMGALSVFGTVSQLLGLTDGPVDFDSRTGVVMVSAVYGGWLAAGSGFVVLTWRFQCATRPACATCTP</sequence>
<keyword evidence="3" id="KW-1185">Reference proteome</keyword>
<dbReference type="RefSeq" id="WP_147141551.1">
    <property type="nucleotide sequence ID" value="NZ_BAABIJ010000003.1"/>
</dbReference>
<organism evidence="2 3">
    <name type="scientific">Stackebrandtia albiflava</name>
    <dbReference type="NCBI Taxonomy" id="406432"/>
    <lineage>
        <taxon>Bacteria</taxon>
        <taxon>Bacillati</taxon>
        <taxon>Actinomycetota</taxon>
        <taxon>Actinomycetes</taxon>
        <taxon>Glycomycetales</taxon>
        <taxon>Glycomycetaceae</taxon>
        <taxon>Stackebrandtia</taxon>
    </lineage>
</organism>
<protein>
    <submittedName>
        <fullName evidence="2">Uncharacterized protein</fullName>
    </submittedName>
</protein>
<comment type="caution">
    <text evidence="2">The sequence shown here is derived from an EMBL/GenBank/DDBJ whole genome shotgun (WGS) entry which is preliminary data.</text>
</comment>
<accession>A0A562UYI0</accession>
<feature type="transmembrane region" description="Helical" evidence="1">
    <location>
        <begin position="275"/>
        <end position="294"/>
    </location>
</feature>
<evidence type="ECO:0000313" key="2">
    <source>
        <dbReference type="EMBL" id="TWJ10691.1"/>
    </source>
</evidence>
<feature type="transmembrane region" description="Helical" evidence="1">
    <location>
        <begin position="78"/>
        <end position="97"/>
    </location>
</feature>
<gene>
    <name evidence="2" type="ORF">LX16_4111</name>
</gene>
<feature type="transmembrane region" description="Helical" evidence="1">
    <location>
        <begin position="165"/>
        <end position="185"/>
    </location>
</feature>
<feature type="transmembrane region" description="Helical" evidence="1">
    <location>
        <begin position="39"/>
        <end position="57"/>
    </location>
</feature>
<dbReference type="Proteomes" id="UP000321617">
    <property type="component" value="Unassembled WGS sequence"/>
</dbReference>
<name>A0A562UYI0_9ACTN</name>
<keyword evidence="1" id="KW-1133">Transmembrane helix</keyword>
<feature type="transmembrane region" description="Helical" evidence="1">
    <location>
        <begin position="235"/>
        <end position="255"/>
    </location>
</feature>
<feature type="transmembrane region" description="Helical" evidence="1">
    <location>
        <begin position="205"/>
        <end position="223"/>
    </location>
</feature>
<keyword evidence="1" id="KW-0812">Transmembrane</keyword>